<name>A0A094J218_9GAMM</name>
<evidence type="ECO:0000256" key="2">
    <source>
        <dbReference type="ARBA" id="ARBA00022679"/>
    </source>
</evidence>
<dbReference type="OrthoDB" id="5383291at2"/>
<organism evidence="4 5">
    <name type="scientific">Pseudidiomarina salinarum</name>
    <dbReference type="NCBI Taxonomy" id="435908"/>
    <lineage>
        <taxon>Bacteria</taxon>
        <taxon>Pseudomonadati</taxon>
        <taxon>Pseudomonadota</taxon>
        <taxon>Gammaproteobacteria</taxon>
        <taxon>Alteromonadales</taxon>
        <taxon>Idiomarinaceae</taxon>
        <taxon>Pseudidiomarina</taxon>
    </lineage>
</organism>
<comment type="caution">
    <text evidence="4">The sequence shown here is derived from an EMBL/GenBank/DDBJ whole genome shotgun (WGS) entry which is preliminary data.</text>
</comment>
<dbReference type="CDD" id="cd02440">
    <property type="entry name" value="AdoMet_MTases"/>
    <property type="match status" value="1"/>
</dbReference>
<dbReference type="GO" id="GO:0032259">
    <property type="term" value="P:methylation"/>
    <property type="evidence" value="ECO:0007669"/>
    <property type="project" value="UniProtKB-KW"/>
</dbReference>
<dbReference type="Gene3D" id="3.40.50.150">
    <property type="entry name" value="Vaccinia Virus protein VP39"/>
    <property type="match status" value="1"/>
</dbReference>
<evidence type="ECO:0000256" key="1">
    <source>
        <dbReference type="ARBA" id="ARBA00022603"/>
    </source>
</evidence>
<dbReference type="InterPro" id="IPR029063">
    <property type="entry name" value="SAM-dependent_MTases_sf"/>
</dbReference>
<dbReference type="Proteomes" id="UP000054363">
    <property type="component" value="Unassembled WGS sequence"/>
</dbReference>
<sequence>MQTQTYQIQQQTIELALDERVFAPSAHGLYYANQIPIAAGERVIDIGCGSGIFAVYAARQGASVLATDISADAAELTAANALRNGVQVDTATGGFFAGSEATYDVILANLPQEIVMPDSAVLLGERISEIDGGLRGNDLLLQLLEQAPAHMHETSRMYLPLHTLSDYHHSLRVAMQDFNVRLVAIGDLPAKSFVTDHLGFYLELAEAGAIRLFKHQGQWYTNIYVIELTLKSTE</sequence>
<evidence type="ECO:0008006" key="6">
    <source>
        <dbReference type="Google" id="ProtNLM"/>
    </source>
</evidence>
<gene>
    <name evidence="4" type="ORF">IDSA_05395</name>
</gene>
<dbReference type="PANTHER" id="PTHR45875:SF1">
    <property type="entry name" value="METHYLTRANSFERASE N6AMT1"/>
    <property type="match status" value="1"/>
</dbReference>
<dbReference type="PANTHER" id="PTHR45875">
    <property type="entry name" value="METHYLTRANSFERASE N6AMT1"/>
    <property type="match status" value="1"/>
</dbReference>
<keyword evidence="1" id="KW-0489">Methyltransferase</keyword>
<dbReference type="EMBL" id="JPER01000001">
    <property type="protein sequence ID" value="KFZ32104.1"/>
    <property type="molecule type" value="Genomic_DNA"/>
</dbReference>
<keyword evidence="2" id="KW-0808">Transferase</keyword>
<evidence type="ECO:0000313" key="5">
    <source>
        <dbReference type="Proteomes" id="UP000054363"/>
    </source>
</evidence>
<dbReference type="AlphaFoldDB" id="A0A094J218"/>
<proteinExistence type="predicted"/>
<dbReference type="eggNOG" id="COG2890">
    <property type="taxonomic scope" value="Bacteria"/>
</dbReference>
<keyword evidence="3" id="KW-0949">S-adenosyl-L-methionine</keyword>
<protein>
    <recommendedName>
        <fullName evidence="6">Methyltransferase small domain-containing protein</fullName>
    </recommendedName>
</protein>
<evidence type="ECO:0000313" key="4">
    <source>
        <dbReference type="EMBL" id="KFZ32104.1"/>
    </source>
</evidence>
<dbReference type="GO" id="GO:0035657">
    <property type="term" value="C:eRF1 methyltransferase complex"/>
    <property type="evidence" value="ECO:0007669"/>
    <property type="project" value="TreeGrafter"/>
</dbReference>
<keyword evidence="5" id="KW-1185">Reference proteome</keyword>
<dbReference type="RefSeq" id="WP_034774808.1">
    <property type="nucleotide sequence ID" value="NZ_JPER01000001.1"/>
</dbReference>
<dbReference type="STRING" id="435908.IDSA_05395"/>
<dbReference type="GO" id="GO:0008757">
    <property type="term" value="F:S-adenosylmethionine-dependent methyltransferase activity"/>
    <property type="evidence" value="ECO:0007669"/>
    <property type="project" value="TreeGrafter"/>
</dbReference>
<dbReference type="GO" id="GO:0008276">
    <property type="term" value="F:protein methyltransferase activity"/>
    <property type="evidence" value="ECO:0007669"/>
    <property type="project" value="TreeGrafter"/>
</dbReference>
<dbReference type="Pfam" id="PF06325">
    <property type="entry name" value="PrmA"/>
    <property type="match status" value="1"/>
</dbReference>
<accession>A0A094J218</accession>
<reference evidence="4 5" key="1">
    <citation type="submission" date="2014-06" db="EMBL/GenBank/DDBJ databases">
        <title>The draft genome sequence of Idiomarina salinarum ISL-52.</title>
        <authorList>
            <person name="Du J."/>
            <person name="Shao Z."/>
        </authorList>
    </citation>
    <scope>NUCLEOTIDE SEQUENCE [LARGE SCALE GENOMIC DNA]</scope>
    <source>
        <strain evidence="4 5">ISL-52</strain>
    </source>
</reference>
<dbReference type="SUPFAM" id="SSF53335">
    <property type="entry name" value="S-adenosyl-L-methionine-dependent methyltransferases"/>
    <property type="match status" value="1"/>
</dbReference>
<dbReference type="InterPro" id="IPR052190">
    <property type="entry name" value="Euk-Arch_PrmC-MTase"/>
</dbReference>
<evidence type="ECO:0000256" key="3">
    <source>
        <dbReference type="ARBA" id="ARBA00022691"/>
    </source>
</evidence>